<dbReference type="PANTHER" id="PTHR23513:SF9">
    <property type="entry name" value="ENTEROBACTIN EXPORTER ENTS"/>
    <property type="match status" value="1"/>
</dbReference>
<comment type="caution">
    <text evidence="9">The sequence shown here is derived from an EMBL/GenBank/DDBJ whole genome shotgun (WGS) entry which is preliminary data.</text>
</comment>
<reference evidence="9 10" key="1">
    <citation type="journal article" date="2015" name="Stand. Genomic Sci.">
        <title>Genomic Encyclopedia of Bacterial and Archaeal Type Strains, Phase III: the genomes of soil and plant-associated and newly described type strains.</title>
        <authorList>
            <person name="Whitman W.B."/>
            <person name="Woyke T."/>
            <person name="Klenk H.P."/>
            <person name="Zhou Y."/>
            <person name="Lilburn T.G."/>
            <person name="Beck B.J."/>
            <person name="De Vos P."/>
            <person name="Vandamme P."/>
            <person name="Eisen J.A."/>
            <person name="Garrity G."/>
            <person name="Hugenholtz P."/>
            <person name="Kyrpides N.C."/>
        </authorList>
    </citation>
    <scope>NUCLEOTIDE SEQUENCE [LARGE SCALE GENOMIC DNA]</scope>
    <source>
        <strain evidence="9 10">CECT 7306</strain>
    </source>
</reference>
<gene>
    <name evidence="9" type="ORF">EDC03_2231</name>
</gene>
<feature type="transmembrane region" description="Helical" evidence="7">
    <location>
        <begin position="384"/>
        <end position="402"/>
    </location>
</feature>
<dbReference type="EMBL" id="RJKN01000005">
    <property type="protein sequence ID" value="ROP42942.1"/>
    <property type="molecule type" value="Genomic_DNA"/>
</dbReference>
<comment type="subcellular location">
    <subcellularLocation>
        <location evidence="1">Cell inner membrane</location>
        <topology evidence="1">Multi-pass membrane protein</topology>
    </subcellularLocation>
</comment>
<feature type="transmembrane region" description="Helical" evidence="7">
    <location>
        <begin position="178"/>
        <end position="200"/>
    </location>
</feature>
<feature type="transmembrane region" description="Helical" evidence="7">
    <location>
        <begin position="85"/>
        <end position="105"/>
    </location>
</feature>
<dbReference type="PANTHER" id="PTHR23513">
    <property type="entry name" value="INTEGRAL MEMBRANE EFFLUX PROTEIN-RELATED"/>
    <property type="match status" value="1"/>
</dbReference>
<dbReference type="Proteomes" id="UP000276232">
    <property type="component" value="Unassembled WGS sequence"/>
</dbReference>
<feature type="transmembrane region" description="Helical" evidence="7">
    <location>
        <begin position="221"/>
        <end position="243"/>
    </location>
</feature>
<evidence type="ECO:0000256" key="6">
    <source>
        <dbReference type="ARBA" id="ARBA00023136"/>
    </source>
</evidence>
<dbReference type="GO" id="GO:0022857">
    <property type="term" value="F:transmembrane transporter activity"/>
    <property type="evidence" value="ECO:0007669"/>
    <property type="project" value="InterPro"/>
</dbReference>
<dbReference type="GO" id="GO:0005886">
    <property type="term" value="C:plasma membrane"/>
    <property type="evidence" value="ECO:0007669"/>
    <property type="project" value="UniProtKB-SubCell"/>
</dbReference>
<dbReference type="InterPro" id="IPR036259">
    <property type="entry name" value="MFS_trans_sf"/>
</dbReference>
<dbReference type="InParanoid" id="A0A3N1HKS8"/>
<evidence type="ECO:0000256" key="4">
    <source>
        <dbReference type="ARBA" id="ARBA00022692"/>
    </source>
</evidence>
<evidence type="ECO:0000256" key="1">
    <source>
        <dbReference type="ARBA" id="ARBA00004429"/>
    </source>
</evidence>
<dbReference type="InterPro" id="IPR020846">
    <property type="entry name" value="MFS_dom"/>
</dbReference>
<name>A0A3N1HKS8_9ACTN</name>
<dbReference type="Pfam" id="PF05977">
    <property type="entry name" value="MFS_3"/>
    <property type="match status" value="1"/>
</dbReference>
<dbReference type="SUPFAM" id="SSF103473">
    <property type="entry name" value="MFS general substrate transporter"/>
    <property type="match status" value="1"/>
</dbReference>
<keyword evidence="2" id="KW-0813">Transport</keyword>
<dbReference type="AlphaFoldDB" id="A0A3N1HKS8"/>
<feature type="transmembrane region" description="Helical" evidence="7">
    <location>
        <begin position="111"/>
        <end position="131"/>
    </location>
</feature>
<feature type="transmembrane region" description="Helical" evidence="7">
    <location>
        <begin position="53"/>
        <end position="73"/>
    </location>
</feature>
<feature type="transmembrane region" description="Helical" evidence="7">
    <location>
        <begin position="263"/>
        <end position="283"/>
    </location>
</feature>
<protein>
    <submittedName>
        <fullName evidence="9">Putative MFS family arabinose efflux permease</fullName>
    </submittedName>
</protein>
<evidence type="ECO:0000259" key="8">
    <source>
        <dbReference type="PROSITE" id="PS50850"/>
    </source>
</evidence>
<accession>A0A3N1HKS8</accession>
<evidence type="ECO:0000256" key="2">
    <source>
        <dbReference type="ARBA" id="ARBA00022448"/>
    </source>
</evidence>
<proteinExistence type="predicted"/>
<evidence type="ECO:0000256" key="5">
    <source>
        <dbReference type="ARBA" id="ARBA00022989"/>
    </source>
</evidence>
<dbReference type="Gene3D" id="1.20.1250.20">
    <property type="entry name" value="MFS general substrate transporter like domains"/>
    <property type="match status" value="1"/>
</dbReference>
<sequence>MGSSLRGHLLDTRPLRIPAYRRLLGSSAVSTVGSQLTAVAVPVEVFRITGSSAWVGLASGAALVPLVLFSLYGGSVADVVDRRRLMLVAVLGIAATSLGLAVHAASGRESVAALLVLVVVQQSFFGLYAPARGAAVPRVVPVALLPSAMALSTTVFGVGAVAGPLAAGVLIPVTGLPLLYAVDGVALLGAAALVATLPAMPPTGEPGRRAGVRSVVEGLRHVGTSQVLLVSMVADVVAMVLGMPRALFPQMATEVYGGPPDGGLPLGVLYAAIPLGSLLMALLSGRLVRLRQHGLLTLVAVAVWGLAVAGVGLTTSLWVAAALLVVGGAADLTSMVFRGAVLQTATTDELRGRVQGVFTVVVVGGPRLADLLHGVGGELLGPRAATSLGGVLVVVATALLAWRAPAFRRYRAPA</sequence>
<dbReference type="InterPro" id="IPR010290">
    <property type="entry name" value="TM_effector"/>
</dbReference>
<keyword evidence="4 7" id="KW-0812">Transmembrane</keyword>
<evidence type="ECO:0000256" key="7">
    <source>
        <dbReference type="SAM" id="Phobius"/>
    </source>
</evidence>
<keyword evidence="3" id="KW-1003">Cell membrane</keyword>
<feature type="transmembrane region" description="Helical" evidence="7">
    <location>
        <begin position="143"/>
        <end position="166"/>
    </location>
</feature>
<dbReference type="PROSITE" id="PS50850">
    <property type="entry name" value="MFS"/>
    <property type="match status" value="1"/>
</dbReference>
<feature type="domain" description="Major facilitator superfamily (MFS) profile" evidence="8">
    <location>
        <begin position="226"/>
        <end position="414"/>
    </location>
</feature>
<evidence type="ECO:0000256" key="3">
    <source>
        <dbReference type="ARBA" id="ARBA00022475"/>
    </source>
</evidence>
<dbReference type="CDD" id="cd06173">
    <property type="entry name" value="MFS_MefA_like"/>
    <property type="match status" value="1"/>
</dbReference>
<keyword evidence="10" id="KW-1185">Reference proteome</keyword>
<keyword evidence="5 7" id="KW-1133">Transmembrane helix</keyword>
<organism evidence="9 10">
    <name type="scientific">Pseudokineococcus lusitanus</name>
    <dbReference type="NCBI Taxonomy" id="763993"/>
    <lineage>
        <taxon>Bacteria</taxon>
        <taxon>Bacillati</taxon>
        <taxon>Actinomycetota</taxon>
        <taxon>Actinomycetes</taxon>
        <taxon>Kineosporiales</taxon>
        <taxon>Kineosporiaceae</taxon>
        <taxon>Pseudokineococcus</taxon>
    </lineage>
</organism>
<evidence type="ECO:0000313" key="10">
    <source>
        <dbReference type="Proteomes" id="UP000276232"/>
    </source>
</evidence>
<feature type="transmembrane region" description="Helical" evidence="7">
    <location>
        <begin position="295"/>
        <end position="326"/>
    </location>
</feature>
<evidence type="ECO:0000313" key="9">
    <source>
        <dbReference type="EMBL" id="ROP42942.1"/>
    </source>
</evidence>
<keyword evidence="6 7" id="KW-0472">Membrane</keyword>